<keyword evidence="7" id="KW-0472">Membrane</keyword>
<dbReference type="SMART" id="SM00388">
    <property type="entry name" value="HisKA"/>
    <property type="match status" value="1"/>
</dbReference>
<evidence type="ECO:0000256" key="6">
    <source>
        <dbReference type="ARBA" id="ARBA00022777"/>
    </source>
</evidence>
<dbReference type="InterPro" id="IPR036890">
    <property type="entry name" value="HATPase_C_sf"/>
</dbReference>
<dbReference type="Gene3D" id="3.30.565.10">
    <property type="entry name" value="Histidine kinase-like ATPase, C-terminal domain"/>
    <property type="match status" value="1"/>
</dbReference>
<feature type="coiled-coil region" evidence="8">
    <location>
        <begin position="431"/>
        <end position="462"/>
    </location>
</feature>
<evidence type="ECO:0000256" key="8">
    <source>
        <dbReference type="SAM" id="Coils"/>
    </source>
</evidence>
<dbReference type="AlphaFoldDB" id="A0A162YXU3"/>
<name>A0A162YXU3_9BURK</name>
<evidence type="ECO:0000313" key="15">
    <source>
        <dbReference type="Proteomes" id="UP000185680"/>
    </source>
</evidence>
<dbReference type="CDD" id="cd00130">
    <property type="entry name" value="PAS"/>
    <property type="match status" value="2"/>
</dbReference>
<dbReference type="Gene3D" id="3.30.450.20">
    <property type="entry name" value="PAS domain"/>
    <property type="match status" value="3"/>
</dbReference>
<dbReference type="InterPro" id="IPR050351">
    <property type="entry name" value="BphY/WalK/GraS-like"/>
</dbReference>
<dbReference type="InterPro" id="IPR035965">
    <property type="entry name" value="PAS-like_dom_sf"/>
</dbReference>
<dbReference type="GO" id="GO:0000155">
    <property type="term" value="F:phosphorelay sensor kinase activity"/>
    <property type="evidence" value="ECO:0007669"/>
    <property type="project" value="InterPro"/>
</dbReference>
<evidence type="ECO:0000256" key="7">
    <source>
        <dbReference type="ARBA" id="ARBA00023136"/>
    </source>
</evidence>
<evidence type="ECO:0000259" key="10">
    <source>
        <dbReference type="PROSITE" id="PS50112"/>
    </source>
</evidence>
<dbReference type="SMART" id="SM00387">
    <property type="entry name" value="HATPase_c"/>
    <property type="match status" value="1"/>
</dbReference>
<evidence type="ECO:0000259" key="9">
    <source>
        <dbReference type="PROSITE" id="PS50109"/>
    </source>
</evidence>
<feature type="domain" description="PAS" evidence="10">
    <location>
        <begin position="311"/>
        <end position="357"/>
    </location>
</feature>
<reference evidence="13 14" key="1">
    <citation type="submission" date="2016-02" db="EMBL/GenBank/DDBJ databases">
        <title>Draft genome sequence of Hydrogenophaga sp. LPB0072.</title>
        <authorList>
            <person name="Shin S.-K."/>
            <person name="Yi H."/>
        </authorList>
    </citation>
    <scope>NUCLEOTIDE SEQUENCE [LARGE SCALE GENOMIC DNA]</scope>
    <source>
        <strain evidence="13 14">LPB0072</strain>
    </source>
</reference>
<gene>
    <name evidence="12" type="ORF">LPB072_03975</name>
    <name evidence="13" type="ORF">LPB72_14225</name>
</gene>
<dbReference type="SUPFAM" id="SSF55874">
    <property type="entry name" value="ATPase domain of HSP90 chaperone/DNA topoisomerase II/histidine kinase"/>
    <property type="match status" value="1"/>
</dbReference>
<evidence type="ECO:0000256" key="4">
    <source>
        <dbReference type="ARBA" id="ARBA00022553"/>
    </source>
</evidence>
<dbReference type="GO" id="GO:0030295">
    <property type="term" value="F:protein kinase activator activity"/>
    <property type="evidence" value="ECO:0007669"/>
    <property type="project" value="TreeGrafter"/>
</dbReference>
<evidence type="ECO:0000256" key="2">
    <source>
        <dbReference type="ARBA" id="ARBA00004429"/>
    </source>
</evidence>
<dbReference type="Proteomes" id="UP000185680">
    <property type="component" value="Chromosome"/>
</dbReference>
<dbReference type="InterPro" id="IPR003661">
    <property type="entry name" value="HisK_dim/P_dom"/>
</dbReference>
<keyword evidence="6" id="KW-0418">Kinase</keyword>
<dbReference type="PROSITE" id="PS50112">
    <property type="entry name" value="PAS"/>
    <property type="match status" value="1"/>
</dbReference>
<sequence length="702" mass="79908">MHRKDPEPNIMETLATSETSLETSPELERLVALRTQALQADLDRANRRFENAPCGHLMLDGALRLMDINQTLLEWLGYQRDELLDPSINLTTLVDSAWYQLMQPRLEAIGQSDSVESMELDLIRKDGSRFQALLTCTAVKDAEGQFLYSHSSVVDISERKNTEQRVAAHDGFLQTITDRIPVELAYFDKDLNCRFANRAHAARYGRQPEDMAGENLSNLVDADKLPEILPFVAEALSGQNQTFESEYLGTDGRRSYFEVHYIPDQRKGDIEGIFIELHDISESRRTEEFVLEANRDLEERVRERSAELFQSEQRYRLMVDAIQDHCIYFVDEHGAVTEWTESAQRLHGHSRQQMLGRPYQNLLAIGNAGEDEVDPEQVLRLAKAHGQWETRGWRLRDDGSRFWAHTVLTALRNEGGELQGLSAITRDMTAAKSLEDVMNDLNKELEKRVAERTQQLVAANKDLDVFSHMVSHDLRAPLRHISSFVTLLQEQLGESSDRLTLQYLNSTAKASRRMSYMIEGLLEYARLGRVTLDSQPVPLAPLLDGVIAHLKMENPDRQIEWVIEEDLPVVRGDAMLLAQAWGNLLNNSVKYTRTREAGRIEVGWKVNPVGGRTFFVRDNGVGFDLEKAHNLFVMFQRQHHSMDFDGTGTGLALSQRIVERHGGRIWAETAPDEGCTFYFTLPFEGTEPELEFPASSMAELAY</sequence>
<dbReference type="PROSITE" id="PS50113">
    <property type="entry name" value="PAC"/>
    <property type="match status" value="2"/>
</dbReference>
<dbReference type="Proteomes" id="UP000185657">
    <property type="component" value="Unassembled WGS sequence"/>
</dbReference>
<dbReference type="GO" id="GO:0000156">
    <property type="term" value="F:phosphorelay response regulator activity"/>
    <property type="evidence" value="ECO:0007669"/>
    <property type="project" value="TreeGrafter"/>
</dbReference>
<reference evidence="12 15" key="2">
    <citation type="submission" date="2016-10" db="EMBL/GenBank/DDBJ databases">
        <title>Hydorgenophaga sp. LPB0072 isolated from gastropod.</title>
        <authorList>
            <person name="Kim E."/>
            <person name="Yi H."/>
        </authorList>
    </citation>
    <scope>NUCLEOTIDE SEQUENCE [LARGE SCALE GENOMIC DNA]</scope>
    <source>
        <strain evidence="12 15">LPB0072</strain>
    </source>
</reference>
<dbReference type="InterPro" id="IPR036097">
    <property type="entry name" value="HisK_dim/P_sf"/>
</dbReference>
<keyword evidence="4" id="KW-0597">Phosphoprotein</keyword>
<dbReference type="Pfam" id="PF13426">
    <property type="entry name" value="PAS_9"/>
    <property type="match status" value="2"/>
</dbReference>
<keyword evidence="14" id="KW-1185">Reference proteome</keyword>
<dbReference type="InterPro" id="IPR000014">
    <property type="entry name" value="PAS"/>
</dbReference>
<dbReference type="InterPro" id="IPR001610">
    <property type="entry name" value="PAC"/>
</dbReference>
<dbReference type="InterPro" id="IPR013656">
    <property type="entry name" value="PAS_4"/>
</dbReference>
<evidence type="ECO:0000313" key="13">
    <source>
        <dbReference type="EMBL" id="OAD41077.1"/>
    </source>
</evidence>
<dbReference type="NCBIfam" id="TIGR00229">
    <property type="entry name" value="sensory_box"/>
    <property type="match status" value="3"/>
</dbReference>
<keyword evidence="8" id="KW-0175">Coiled coil</keyword>
<comment type="catalytic activity">
    <reaction evidence="1">
        <text>ATP + protein L-histidine = ADP + protein N-phospho-L-histidine.</text>
        <dbReference type="EC" id="2.7.13.3"/>
    </reaction>
</comment>
<evidence type="ECO:0000256" key="1">
    <source>
        <dbReference type="ARBA" id="ARBA00000085"/>
    </source>
</evidence>
<dbReference type="CDD" id="cd00082">
    <property type="entry name" value="HisKA"/>
    <property type="match status" value="1"/>
</dbReference>
<evidence type="ECO:0000256" key="3">
    <source>
        <dbReference type="ARBA" id="ARBA00012438"/>
    </source>
</evidence>
<accession>A0A162YXU3</accession>
<evidence type="ECO:0000313" key="12">
    <source>
        <dbReference type="EMBL" id="AOW12132.1"/>
    </source>
</evidence>
<dbReference type="GO" id="GO:0007234">
    <property type="term" value="P:osmosensory signaling via phosphorelay pathway"/>
    <property type="evidence" value="ECO:0007669"/>
    <property type="project" value="TreeGrafter"/>
</dbReference>
<dbReference type="PROSITE" id="PS50109">
    <property type="entry name" value="HIS_KIN"/>
    <property type="match status" value="1"/>
</dbReference>
<dbReference type="Gene3D" id="1.10.287.130">
    <property type="match status" value="1"/>
</dbReference>
<evidence type="ECO:0000313" key="14">
    <source>
        <dbReference type="Proteomes" id="UP000185657"/>
    </source>
</evidence>
<evidence type="ECO:0000256" key="5">
    <source>
        <dbReference type="ARBA" id="ARBA00022679"/>
    </source>
</evidence>
<feature type="domain" description="PAC" evidence="11">
    <location>
        <begin position="116"/>
        <end position="168"/>
    </location>
</feature>
<dbReference type="SUPFAM" id="SSF47384">
    <property type="entry name" value="Homodimeric domain of signal transducing histidine kinase"/>
    <property type="match status" value="1"/>
</dbReference>
<dbReference type="InterPro" id="IPR003594">
    <property type="entry name" value="HATPase_dom"/>
</dbReference>
<feature type="domain" description="Histidine kinase" evidence="9">
    <location>
        <begin position="469"/>
        <end position="685"/>
    </location>
</feature>
<dbReference type="GO" id="GO:0005886">
    <property type="term" value="C:plasma membrane"/>
    <property type="evidence" value="ECO:0007669"/>
    <property type="project" value="UniProtKB-SubCell"/>
</dbReference>
<dbReference type="InterPro" id="IPR005467">
    <property type="entry name" value="His_kinase_dom"/>
</dbReference>
<dbReference type="Pfam" id="PF00512">
    <property type="entry name" value="HisKA"/>
    <property type="match status" value="1"/>
</dbReference>
<dbReference type="PRINTS" id="PR00344">
    <property type="entry name" value="BCTRLSENSOR"/>
</dbReference>
<dbReference type="InterPro" id="IPR000700">
    <property type="entry name" value="PAS-assoc_C"/>
</dbReference>
<organism evidence="12 15">
    <name type="scientific">Hydrogenophaga crassostreae</name>
    <dbReference type="NCBI Taxonomy" id="1763535"/>
    <lineage>
        <taxon>Bacteria</taxon>
        <taxon>Pseudomonadati</taxon>
        <taxon>Pseudomonadota</taxon>
        <taxon>Betaproteobacteria</taxon>
        <taxon>Burkholderiales</taxon>
        <taxon>Comamonadaceae</taxon>
        <taxon>Hydrogenophaga</taxon>
    </lineage>
</organism>
<feature type="domain" description="PAC" evidence="11">
    <location>
        <begin position="386"/>
        <end position="440"/>
    </location>
</feature>
<dbReference type="STRING" id="1763535.LPB072_03975"/>
<dbReference type="PANTHER" id="PTHR42878:SF15">
    <property type="entry name" value="BACTERIOPHYTOCHROME"/>
    <property type="match status" value="1"/>
</dbReference>
<dbReference type="PANTHER" id="PTHR42878">
    <property type="entry name" value="TWO-COMPONENT HISTIDINE KINASE"/>
    <property type="match status" value="1"/>
</dbReference>
<protein>
    <recommendedName>
        <fullName evidence="3">histidine kinase</fullName>
        <ecNumber evidence="3">2.7.13.3</ecNumber>
    </recommendedName>
</protein>
<dbReference type="Pfam" id="PF08448">
    <property type="entry name" value="PAS_4"/>
    <property type="match status" value="1"/>
</dbReference>
<dbReference type="SUPFAM" id="SSF55785">
    <property type="entry name" value="PYP-like sensor domain (PAS domain)"/>
    <property type="match status" value="3"/>
</dbReference>
<comment type="subcellular location">
    <subcellularLocation>
        <location evidence="2">Cell inner membrane</location>
        <topology evidence="2">Multi-pass membrane protein</topology>
    </subcellularLocation>
</comment>
<proteinExistence type="predicted"/>
<evidence type="ECO:0000259" key="11">
    <source>
        <dbReference type="PROSITE" id="PS50113"/>
    </source>
</evidence>
<dbReference type="FunFam" id="3.30.565.10:FF:000006">
    <property type="entry name" value="Sensor histidine kinase WalK"/>
    <property type="match status" value="1"/>
</dbReference>
<dbReference type="InterPro" id="IPR004358">
    <property type="entry name" value="Sig_transdc_His_kin-like_C"/>
</dbReference>
<dbReference type="EMBL" id="LVWD01000026">
    <property type="protein sequence ID" value="OAD41077.1"/>
    <property type="molecule type" value="Genomic_DNA"/>
</dbReference>
<dbReference type="SMART" id="SM00086">
    <property type="entry name" value="PAC"/>
    <property type="match status" value="3"/>
</dbReference>
<dbReference type="EMBL" id="CP017476">
    <property type="protein sequence ID" value="AOW12132.1"/>
    <property type="molecule type" value="Genomic_DNA"/>
</dbReference>
<dbReference type="EC" id="2.7.13.3" evidence="3"/>
<dbReference type="SMART" id="SM00091">
    <property type="entry name" value="PAS"/>
    <property type="match status" value="3"/>
</dbReference>
<dbReference type="Pfam" id="PF02518">
    <property type="entry name" value="HATPase_c"/>
    <property type="match status" value="1"/>
</dbReference>
<keyword evidence="5" id="KW-0808">Transferase</keyword>
<dbReference type="KEGG" id="hyl:LPB072_03975"/>